<feature type="chain" id="PRO_5040150649" evidence="2">
    <location>
        <begin position="21"/>
        <end position="154"/>
    </location>
</feature>
<reference evidence="3" key="1">
    <citation type="submission" date="2021-06" db="EMBL/GenBank/DDBJ databases">
        <authorList>
            <person name="Kallberg Y."/>
            <person name="Tangrot J."/>
            <person name="Rosling A."/>
        </authorList>
    </citation>
    <scope>NUCLEOTIDE SEQUENCE</scope>
    <source>
        <strain evidence="3">MA453B</strain>
    </source>
</reference>
<keyword evidence="1" id="KW-1133">Transmembrane helix</keyword>
<dbReference type="OrthoDB" id="2443686at2759"/>
<feature type="signal peptide" evidence="2">
    <location>
        <begin position="1"/>
        <end position="20"/>
    </location>
</feature>
<evidence type="ECO:0000256" key="2">
    <source>
        <dbReference type="SAM" id="SignalP"/>
    </source>
</evidence>
<accession>A0A9N9GQB3</accession>
<gene>
    <name evidence="3" type="ORF">DERYTH_LOCUS8498</name>
</gene>
<dbReference type="AlphaFoldDB" id="A0A9N9GQB3"/>
<proteinExistence type="predicted"/>
<organism evidence="3 4">
    <name type="scientific">Dentiscutata erythropus</name>
    <dbReference type="NCBI Taxonomy" id="1348616"/>
    <lineage>
        <taxon>Eukaryota</taxon>
        <taxon>Fungi</taxon>
        <taxon>Fungi incertae sedis</taxon>
        <taxon>Mucoromycota</taxon>
        <taxon>Glomeromycotina</taxon>
        <taxon>Glomeromycetes</taxon>
        <taxon>Diversisporales</taxon>
        <taxon>Gigasporaceae</taxon>
        <taxon>Dentiscutata</taxon>
    </lineage>
</organism>
<name>A0A9N9GQB3_9GLOM</name>
<sequence length="154" mass="16822">MDSKHFLFLFLLFFISFVTSDCDKIIYPTCNYSTSCKCPKLPQGQYCGSQLGCNPCNIFECNLTGGTCEYGYSIACSKCGAKNCSIITSATPIATLPGNSFTTPSLKPSDYPNNPTISVNPLIITIIITCIATGLFGLLIYRRCAIQEKGEWAY</sequence>
<dbReference type="EMBL" id="CAJVPY010004406">
    <property type="protein sequence ID" value="CAG8618158.1"/>
    <property type="molecule type" value="Genomic_DNA"/>
</dbReference>
<keyword evidence="1" id="KW-0812">Transmembrane</keyword>
<evidence type="ECO:0000313" key="4">
    <source>
        <dbReference type="Proteomes" id="UP000789405"/>
    </source>
</evidence>
<comment type="caution">
    <text evidence="3">The sequence shown here is derived from an EMBL/GenBank/DDBJ whole genome shotgun (WGS) entry which is preliminary data.</text>
</comment>
<evidence type="ECO:0000313" key="3">
    <source>
        <dbReference type="EMBL" id="CAG8618158.1"/>
    </source>
</evidence>
<dbReference type="Proteomes" id="UP000789405">
    <property type="component" value="Unassembled WGS sequence"/>
</dbReference>
<keyword evidence="2" id="KW-0732">Signal</keyword>
<protein>
    <submittedName>
        <fullName evidence="3">28876_t:CDS:1</fullName>
    </submittedName>
</protein>
<evidence type="ECO:0000256" key="1">
    <source>
        <dbReference type="SAM" id="Phobius"/>
    </source>
</evidence>
<keyword evidence="4" id="KW-1185">Reference proteome</keyword>
<feature type="transmembrane region" description="Helical" evidence="1">
    <location>
        <begin position="122"/>
        <end position="141"/>
    </location>
</feature>
<keyword evidence="1" id="KW-0472">Membrane</keyword>